<dbReference type="GO" id="GO:0030894">
    <property type="term" value="C:replisome"/>
    <property type="evidence" value="ECO:0007669"/>
    <property type="project" value="TreeGrafter"/>
</dbReference>
<dbReference type="FunFam" id="1.10.10.10:FF:000175">
    <property type="entry name" value="ATP-dependent DNA helicase RecQ"/>
    <property type="match status" value="1"/>
</dbReference>
<dbReference type="PROSITE" id="PS51194">
    <property type="entry name" value="HELICASE_CTER"/>
    <property type="match status" value="1"/>
</dbReference>
<dbReference type="PROSITE" id="PS51192">
    <property type="entry name" value="HELICASE_ATP_BIND_1"/>
    <property type="match status" value="1"/>
</dbReference>
<feature type="domain" description="Helicase C-terminal" evidence="19">
    <location>
        <begin position="221"/>
        <end position="370"/>
    </location>
</feature>
<keyword evidence="6" id="KW-0227">DNA damage</keyword>
<dbReference type="GO" id="GO:0006281">
    <property type="term" value="P:DNA repair"/>
    <property type="evidence" value="ECO:0007669"/>
    <property type="project" value="UniProtKB-KW"/>
</dbReference>
<dbReference type="InterPro" id="IPR004589">
    <property type="entry name" value="DNA_helicase_ATP-dep_RecQ"/>
</dbReference>
<dbReference type="SUPFAM" id="SSF52540">
    <property type="entry name" value="P-loop containing nucleoside triphosphate hydrolases"/>
    <property type="match status" value="2"/>
</dbReference>
<dbReference type="EC" id="5.6.2.4" evidence="16"/>
<evidence type="ECO:0000313" key="20">
    <source>
        <dbReference type="EMBL" id="TDP84379.1"/>
    </source>
</evidence>
<keyword evidence="10" id="KW-0067">ATP-binding</keyword>
<dbReference type="Pfam" id="PF09382">
    <property type="entry name" value="RQC"/>
    <property type="match status" value="1"/>
</dbReference>
<dbReference type="SMART" id="SM00956">
    <property type="entry name" value="RQC"/>
    <property type="match status" value="1"/>
</dbReference>
<keyword evidence="14" id="KW-0413">Isomerase</keyword>
<dbReference type="NCBIfam" id="TIGR00614">
    <property type="entry name" value="recQ_fam"/>
    <property type="match status" value="1"/>
</dbReference>
<dbReference type="InterPro" id="IPR027417">
    <property type="entry name" value="P-loop_NTPase"/>
</dbReference>
<keyword evidence="21" id="KW-1185">Reference proteome</keyword>
<dbReference type="Gene3D" id="3.40.50.300">
    <property type="entry name" value="P-loop containing nucleotide triphosphate hydrolases"/>
    <property type="match status" value="2"/>
</dbReference>
<sequence length="614" mass="67420">MSAAAGGGRDPAEILRAVFGFPSFRPQQEDVVRHVAGGGDALVLFPTGKGKSLCYQIPAIARPGTGIVVSPLVALMRDQVEALRQAGVPAAALNSTLDADEARAAREAMRAGRLDLLYVTPERLLMPQFLDWLEQFEIALFAVDEAHCVSQWGHDFRPEYAGLGLLAERFPGVPRIALTATADPRTREDIARSLRLDDARIFLSSFDRPNIAYTIADRTEPRRQLLDVLARHPEESGIVYCLSRKSVETTAEWLQGRGIRALPYHAGLDRGVRAANQDAFLKEDGLCLVATVAFGMGIDKPDVRYVVHMDLPSSIEAYYQETGRAGRDGLPSEAFMLFGMSDVVTRRRMIEEGEAPETVKRVERAKLDALLALCETCDCRRQTILRHFGEAHQGGCMNCDTCVTPVARWDGTEAAQKAMSAILRTGERFGAGHVVDVLVGKRTEKVVKFQHDQIRTFGVGADMDAKAWGSVLRQLVSAGVVEVDHDAYGALRLTAAARPILKGETRVTLRHAAEKPTRRSMGRRGGPAIERAAPDTADARLFERLRARRAALAREQAVPPYMVFGDAALWSMVALKPATREAMAEVHGVGAEKLKRYARDFLDAIDEWRSEEGA</sequence>
<keyword evidence="11" id="KW-0238">DNA-binding</keyword>
<dbReference type="GO" id="GO:0016787">
    <property type="term" value="F:hydrolase activity"/>
    <property type="evidence" value="ECO:0007669"/>
    <property type="project" value="UniProtKB-KW"/>
</dbReference>
<dbReference type="SMART" id="SM00490">
    <property type="entry name" value="HELICc"/>
    <property type="match status" value="1"/>
</dbReference>
<dbReference type="GO" id="GO:0003677">
    <property type="term" value="F:DNA binding"/>
    <property type="evidence" value="ECO:0007669"/>
    <property type="project" value="UniProtKB-KW"/>
</dbReference>
<dbReference type="GO" id="GO:0009378">
    <property type="term" value="F:four-way junction helicase activity"/>
    <property type="evidence" value="ECO:0007669"/>
    <property type="project" value="TreeGrafter"/>
</dbReference>
<organism evidence="20 21">
    <name type="scientific">Oharaeibacter diazotrophicus</name>
    <dbReference type="NCBI Taxonomy" id="1920512"/>
    <lineage>
        <taxon>Bacteria</taxon>
        <taxon>Pseudomonadati</taxon>
        <taxon>Pseudomonadota</taxon>
        <taxon>Alphaproteobacteria</taxon>
        <taxon>Hyphomicrobiales</taxon>
        <taxon>Pleomorphomonadaceae</taxon>
        <taxon>Oharaeibacter</taxon>
    </lineage>
</organism>
<dbReference type="CDD" id="cd17920">
    <property type="entry name" value="DEXHc_RecQ"/>
    <property type="match status" value="1"/>
</dbReference>
<dbReference type="Pfam" id="PF00270">
    <property type="entry name" value="DEAD"/>
    <property type="match status" value="1"/>
</dbReference>
<comment type="similarity">
    <text evidence="3">Belongs to the helicase family. RecQ subfamily.</text>
</comment>
<evidence type="ECO:0000256" key="10">
    <source>
        <dbReference type="ARBA" id="ARBA00022840"/>
    </source>
</evidence>
<dbReference type="InterPro" id="IPR006293">
    <property type="entry name" value="DNA_helicase_ATP-dep_RecQ_bac"/>
</dbReference>
<gene>
    <name evidence="20" type="ORF">EDD54_2986</name>
</gene>
<comment type="caution">
    <text evidence="20">The sequence shown here is derived from an EMBL/GenBank/DDBJ whole genome shotgun (WGS) entry which is preliminary data.</text>
</comment>
<accession>A0A4R6RDV1</accession>
<dbReference type="NCBIfam" id="TIGR01389">
    <property type="entry name" value="recQ"/>
    <property type="match status" value="1"/>
</dbReference>
<dbReference type="PROSITE" id="PS50967">
    <property type="entry name" value="HRDC"/>
    <property type="match status" value="1"/>
</dbReference>
<evidence type="ECO:0000256" key="14">
    <source>
        <dbReference type="ARBA" id="ARBA00023235"/>
    </source>
</evidence>
<dbReference type="GO" id="GO:0043590">
    <property type="term" value="C:bacterial nucleoid"/>
    <property type="evidence" value="ECO:0007669"/>
    <property type="project" value="TreeGrafter"/>
</dbReference>
<dbReference type="GO" id="GO:0009432">
    <property type="term" value="P:SOS response"/>
    <property type="evidence" value="ECO:0007669"/>
    <property type="project" value="UniProtKB-UniRule"/>
</dbReference>
<evidence type="ECO:0000256" key="11">
    <source>
        <dbReference type="ARBA" id="ARBA00023125"/>
    </source>
</evidence>
<keyword evidence="5" id="KW-0547">Nucleotide-binding</keyword>
<dbReference type="GO" id="GO:0043138">
    <property type="term" value="F:3'-5' DNA helicase activity"/>
    <property type="evidence" value="ECO:0007669"/>
    <property type="project" value="UniProtKB-EC"/>
</dbReference>
<reference evidence="20 21" key="1">
    <citation type="submission" date="2019-03" db="EMBL/GenBank/DDBJ databases">
        <title>Genomic Encyclopedia of Type Strains, Phase IV (KMG-IV): sequencing the most valuable type-strain genomes for metagenomic binning, comparative biology and taxonomic classification.</title>
        <authorList>
            <person name="Goeker M."/>
        </authorList>
    </citation>
    <scope>NUCLEOTIDE SEQUENCE [LARGE SCALE GENOMIC DNA]</scope>
    <source>
        <strain evidence="20 21">DSM 102969</strain>
    </source>
</reference>
<evidence type="ECO:0000256" key="12">
    <source>
        <dbReference type="ARBA" id="ARBA00023172"/>
    </source>
</evidence>
<dbReference type="FunFam" id="3.40.50.300:FF:001389">
    <property type="entry name" value="ATP-dependent DNA helicase RecQ"/>
    <property type="match status" value="1"/>
</dbReference>
<keyword evidence="7" id="KW-0378">Hydrolase</keyword>
<evidence type="ECO:0000259" key="18">
    <source>
        <dbReference type="PROSITE" id="PS51192"/>
    </source>
</evidence>
<dbReference type="SMART" id="SM00487">
    <property type="entry name" value="DEXDc"/>
    <property type="match status" value="1"/>
</dbReference>
<evidence type="ECO:0000259" key="17">
    <source>
        <dbReference type="PROSITE" id="PS50967"/>
    </source>
</evidence>
<dbReference type="CDD" id="cd18794">
    <property type="entry name" value="SF2_C_RecQ"/>
    <property type="match status" value="1"/>
</dbReference>
<dbReference type="GO" id="GO:0005737">
    <property type="term" value="C:cytoplasm"/>
    <property type="evidence" value="ECO:0007669"/>
    <property type="project" value="TreeGrafter"/>
</dbReference>
<evidence type="ECO:0000256" key="7">
    <source>
        <dbReference type="ARBA" id="ARBA00022801"/>
    </source>
</evidence>
<dbReference type="InterPro" id="IPR014001">
    <property type="entry name" value="Helicase_ATP-bd"/>
</dbReference>
<dbReference type="InterPro" id="IPR032284">
    <property type="entry name" value="RecQ_Zn-bd"/>
</dbReference>
<dbReference type="RefSeq" id="WP_126540384.1">
    <property type="nucleotide sequence ID" value="NZ_BSPM01000002.1"/>
</dbReference>
<dbReference type="GO" id="GO:0006260">
    <property type="term" value="P:DNA replication"/>
    <property type="evidence" value="ECO:0007669"/>
    <property type="project" value="InterPro"/>
</dbReference>
<dbReference type="Proteomes" id="UP000294547">
    <property type="component" value="Unassembled WGS sequence"/>
</dbReference>
<evidence type="ECO:0000256" key="16">
    <source>
        <dbReference type="NCBIfam" id="TIGR01389"/>
    </source>
</evidence>
<dbReference type="InterPro" id="IPR036388">
    <property type="entry name" value="WH-like_DNA-bd_sf"/>
</dbReference>
<keyword evidence="12" id="KW-0233">DNA recombination</keyword>
<dbReference type="PANTHER" id="PTHR13710:SF105">
    <property type="entry name" value="ATP-DEPENDENT DNA HELICASE Q1"/>
    <property type="match status" value="1"/>
</dbReference>
<proteinExistence type="inferred from homology"/>
<evidence type="ECO:0000256" key="5">
    <source>
        <dbReference type="ARBA" id="ARBA00022741"/>
    </source>
</evidence>
<evidence type="ECO:0000256" key="8">
    <source>
        <dbReference type="ARBA" id="ARBA00022806"/>
    </source>
</evidence>
<evidence type="ECO:0000256" key="6">
    <source>
        <dbReference type="ARBA" id="ARBA00022763"/>
    </source>
</evidence>
<evidence type="ECO:0000256" key="9">
    <source>
        <dbReference type="ARBA" id="ARBA00022833"/>
    </source>
</evidence>
<dbReference type="AlphaFoldDB" id="A0A4R6RDV1"/>
<feature type="domain" description="Helicase ATP-binding" evidence="18">
    <location>
        <begin position="32"/>
        <end position="200"/>
    </location>
</feature>
<feature type="domain" description="HRDC" evidence="17">
    <location>
        <begin position="535"/>
        <end position="614"/>
    </location>
</feature>
<dbReference type="PANTHER" id="PTHR13710">
    <property type="entry name" value="DNA HELICASE RECQ FAMILY MEMBER"/>
    <property type="match status" value="1"/>
</dbReference>
<comment type="cofactor">
    <cofactor evidence="2">
        <name>Zn(2+)</name>
        <dbReference type="ChEBI" id="CHEBI:29105"/>
    </cofactor>
</comment>
<dbReference type="InterPro" id="IPR001650">
    <property type="entry name" value="Helicase_C-like"/>
</dbReference>
<keyword evidence="8 20" id="KW-0347">Helicase</keyword>
<evidence type="ECO:0000256" key="13">
    <source>
        <dbReference type="ARBA" id="ARBA00023204"/>
    </source>
</evidence>
<protein>
    <recommendedName>
        <fullName evidence="16">DNA helicase RecQ</fullName>
        <ecNumber evidence="16">5.6.2.4</ecNumber>
    </recommendedName>
</protein>
<name>A0A4R6RDV1_9HYPH</name>
<dbReference type="InterPro" id="IPR010997">
    <property type="entry name" value="HRDC-like_sf"/>
</dbReference>
<comment type="catalytic activity">
    <reaction evidence="15">
        <text>Couples ATP hydrolysis with the unwinding of duplex DNA by translocating in the 3'-5' direction.</text>
        <dbReference type="EC" id="5.6.2.4"/>
    </reaction>
</comment>
<dbReference type="InterPro" id="IPR018982">
    <property type="entry name" value="RQC_domain"/>
</dbReference>
<dbReference type="EMBL" id="SNXY01000008">
    <property type="protein sequence ID" value="TDP84379.1"/>
    <property type="molecule type" value="Genomic_DNA"/>
</dbReference>
<evidence type="ECO:0000256" key="15">
    <source>
        <dbReference type="ARBA" id="ARBA00034617"/>
    </source>
</evidence>
<dbReference type="Pfam" id="PF16124">
    <property type="entry name" value="RecQ_Zn_bind"/>
    <property type="match status" value="1"/>
</dbReference>
<comment type="cofactor">
    <cofactor evidence="1">
        <name>Mg(2+)</name>
        <dbReference type="ChEBI" id="CHEBI:18420"/>
    </cofactor>
</comment>
<dbReference type="FunFam" id="3.40.50.300:FF:000156">
    <property type="entry name" value="ATP-dependent DNA helicase recQ"/>
    <property type="match status" value="1"/>
</dbReference>
<keyword evidence="4" id="KW-0479">Metal-binding</keyword>
<dbReference type="InterPro" id="IPR011545">
    <property type="entry name" value="DEAD/DEAH_box_helicase_dom"/>
</dbReference>
<keyword evidence="13" id="KW-0234">DNA repair</keyword>
<dbReference type="Pfam" id="PF00271">
    <property type="entry name" value="Helicase_C"/>
    <property type="match status" value="1"/>
</dbReference>
<dbReference type="Gene3D" id="1.10.150.80">
    <property type="entry name" value="HRDC domain"/>
    <property type="match status" value="1"/>
</dbReference>
<dbReference type="GO" id="GO:0006310">
    <property type="term" value="P:DNA recombination"/>
    <property type="evidence" value="ECO:0007669"/>
    <property type="project" value="UniProtKB-UniRule"/>
</dbReference>
<keyword evidence="9" id="KW-0862">Zinc</keyword>
<dbReference type="GO" id="GO:0005524">
    <property type="term" value="F:ATP binding"/>
    <property type="evidence" value="ECO:0007669"/>
    <property type="project" value="UniProtKB-KW"/>
</dbReference>
<evidence type="ECO:0000256" key="1">
    <source>
        <dbReference type="ARBA" id="ARBA00001946"/>
    </source>
</evidence>
<evidence type="ECO:0000256" key="3">
    <source>
        <dbReference type="ARBA" id="ARBA00005446"/>
    </source>
</evidence>
<dbReference type="Gene3D" id="1.10.10.10">
    <property type="entry name" value="Winged helix-like DNA-binding domain superfamily/Winged helix DNA-binding domain"/>
    <property type="match status" value="1"/>
</dbReference>
<dbReference type="InterPro" id="IPR002121">
    <property type="entry name" value="HRDC_dom"/>
</dbReference>
<dbReference type="SMART" id="SM00341">
    <property type="entry name" value="HRDC"/>
    <property type="match status" value="1"/>
</dbReference>
<evidence type="ECO:0000259" key="19">
    <source>
        <dbReference type="PROSITE" id="PS51194"/>
    </source>
</evidence>
<dbReference type="Pfam" id="PF00570">
    <property type="entry name" value="HRDC"/>
    <property type="match status" value="1"/>
</dbReference>
<evidence type="ECO:0000313" key="21">
    <source>
        <dbReference type="Proteomes" id="UP000294547"/>
    </source>
</evidence>
<dbReference type="OrthoDB" id="9760034at2"/>
<dbReference type="SUPFAM" id="SSF47819">
    <property type="entry name" value="HRDC-like"/>
    <property type="match status" value="1"/>
</dbReference>
<evidence type="ECO:0000256" key="4">
    <source>
        <dbReference type="ARBA" id="ARBA00022723"/>
    </source>
</evidence>
<dbReference type="GO" id="GO:0046872">
    <property type="term" value="F:metal ion binding"/>
    <property type="evidence" value="ECO:0007669"/>
    <property type="project" value="UniProtKB-KW"/>
</dbReference>
<evidence type="ECO:0000256" key="2">
    <source>
        <dbReference type="ARBA" id="ARBA00001947"/>
    </source>
</evidence>
<dbReference type="InterPro" id="IPR044876">
    <property type="entry name" value="HRDC_dom_sf"/>
</dbReference>